<dbReference type="GO" id="GO:0001216">
    <property type="term" value="F:DNA-binding transcription activator activity"/>
    <property type="evidence" value="ECO:0007669"/>
    <property type="project" value="UniProtKB-ARBA"/>
</dbReference>
<dbReference type="InterPro" id="IPR001789">
    <property type="entry name" value="Sig_transdc_resp-reg_receiver"/>
</dbReference>
<dbReference type="AlphaFoldDB" id="A0A379WVC7"/>
<evidence type="ECO:0000313" key="15">
    <source>
        <dbReference type="EMBL" id="SUH38049.1"/>
    </source>
</evidence>
<evidence type="ECO:0000256" key="1">
    <source>
        <dbReference type="ARBA" id="ARBA00004496"/>
    </source>
</evidence>
<evidence type="ECO:0000259" key="13">
    <source>
        <dbReference type="PROSITE" id="PS50110"/>
    </source>
</evidence>
<keyword evidence="9" id="KW-0804">Transcription</keyword>
<dbReference type="FunFam" id="3.40.50.2300:FF:000002">
    <property type="entry name" value="DNA-binding response regulator PhoP"/>
    <property type="match status" value="1"/>
</dbReference>
<evidence type="ECO:0000259" key="14">
    <source>
        <dbReference type="PROSITE" id="PS51755"/>
    </source>
</evidence>
<dbReference type="Gene3D" id="3.40.50.2300">
    <property type="match status" value="1"/>
</dbReference>
<dbReference type="SMART" id="SM00448">
    <property type="entry name" value="REC"/>
    <property type="match status" value="1"/>
</dbReference>
<keyword evidence="4" id="KW-0902">Two-component regulatory system</keyword>
<dbReference type="GO" id="GO:0005829">
    <property type="term" value="C:cytosol"/>
    <property type="evidence" value="ECO:0007669"/>
    <property type="project" value="TreeGrafter"/>
</dbReference>
<dbReference type="Pfam" id="PF00072">
    <property type="entry name" value="Response_reg"/>
    <property type="match status" value="1"/>
</dbReference>
<evidence type="ECO:0000256" key="9">
    <source>
        <dbReference type="ARBA" id="ARBA00023163"/>
    </source>
</evidence>
<feature type="DNA-binding region" description="OmpR/PhoB-type" evidence="12">
    <location>
        <begin position="125"/>
        <end position="218"/>
    </location>
</feature>
<gene>
    <name evidence="15" type="primary">phoP</name>
    <name evidence="15" type="ORF">NCTC8261_04368</name>
</gene>
<dbReference type="Pfam" id="PF00486">
    <property type="entry name" value="Trans_reg_C"/>
    <property type="match status" value="1"/>
</dbReference>
<dbReference type="InterPro" id="IPR036388">
    <property type="entry name" value="WH-like_DNA-bd_sf"/>
</dbReference>
<dbReference type="InterPro" id="IPR039420">
    <property type="entry name" value="WalR-like"/>
</dbReference>
<feature type="domain" description="OmpR/PhoB-type" evidence="14">
    <location>
        <begin position="125"/>
        <end position="218"/>
    </location>
</feature>
<keyword evidence="3" id="KW-0341">Growth regulation</keyword>
<evidence type="ECO:0000256" key="10">
    <source>
        <dbReference type="ARBA" id="ARBA00039597"/>
    </source>
</evidence>
<sequence>MMRVLVVEDNALLRHHLKVQLQDSGHQVDAAEDAREADYYLNEHLPDIAIVDLGLPDEDGLSLIRRWRSSDVSLPVLVLTAREGWQDKVEVLSSGADDYVTKPFHIEEVMARMQALMRRNSGLASQVINIPPFQVDLSRRELSVNEEVIKLTAFEYTIMETLIRNNGKVVSKDSLMLQLYPDAELRESHTIDVLMGVCGKKYRPSIRTMSLPPYADKDIFLNCANE</sequence>
<dbReference type="PROSITE" id="PS50110">
    <property type="entry name" value="RESPONSE_REGULATORY"/>
    <property type="match status" value="1"/>
</dbReference>
<organism evidence="15 16">
    <name type="scientific">Salmonella enterica I</name>
    <dbReference type="NCBI Taxonomy" id="59201"/>
    <lineage>
        <taxon>Bacteria</taxon>
        <taxon>Pseudomonadati</taxon>
        <taxon>Pseudomonadota</taxon>
        <taxon>Gammaproteobacteria</taxon>
        <taxon>Enterobacterales</taxon>
        <taxon>Enterobacteriaceae</taxon>
        <taxon>Salmonella</taxon>
    </lineage>
</organism>
<feature type="modified residue" description="4-aspartylphosphate" evidence="11">
    <location>
        <position position="52"/>
    </location>
</feature>
<accession>A0A379WVC7</accession>
<proteinExistence type="predicted"/>
<keyword evidence="7 12" id="KW-0238">DNA-binding</keyword>
<dbReference type="NCBIfam" id="NF008078">
    <property type="entry name" value="PRK10816.1"/>
    <property type="match status" value="1"/>
</dbReference>
<evidence type="ECO:0000313" key="16">
    <source>
        <dbReference type="Proteomes" id="UP000254712"/>
    </source>
</evidence>
<dbReference type="InterPro" id="IPR011006">
    <property type="entry name" value="CheY-like_superfamily"/>
</dbReference>
<evidence type="ECO:0000256" key="5">
    <source>
        <dbReference type="ARBA" id="ARBA00023015"/>
    </source>
</evidence>
<dbReference type="GO" id="GO:0000156">
    <property type="term" value="F:phosphorelay response regulator activity"/>
    <property type="evidence" value="ECO:0007669"/>
    <property type="project" value="TreeGrafter"/>
</dbReference>
<evidence type="ECO:0000256" key="11">
    <source>
        <dbReference type="PROSITE-ProRule" id="PRU00169"/>
    </source>
</evidence>
<evidence type="ECO:0000256" key="4">
    <source>
        <dbReference type="ARBA" id="ARBA00023012"/>
    </source>
</evidence>
<dbReference type="Gene3D" id="6.10.250.690">
    <property type="match status" value="1"/>
</dbReference>
<protein>
    <recommendedName>
        <fullName evidence="10">Virulence transcriptional regulatory protein PhoP</fullName>
    </recommendedName>
</protein>
<dbReference type="Gene3D" id="1.10.10.10">
    <property type="entry name" value="Winged helix-like DNA-binding domain superfamily/Winged helix DNA-binding domain"/>
    <property type="match status" value="1"/>
</dbReference>
<dbReference type="CDD" id="cd00383">
    <property type="entry name" value="trans_reg_C"/>
    <property type="match status" value="1"/>
</dbReference>
<evidence type="ECO:0000256" key="7">
    <source>
        <dbReference type="ARBA" id="ARBA00023125"/>
    </source>
</evidence>
<dbReference type="FunFam" id="1.10.10.10:FF:000098">
    <property type="entry name" value="Two-component system response regulator PhoP"/>
    <property type="match status" value="1"/>
</dbReference>
<keyword evidence="5" id="KW-0805">Transcription regulation</keyword>
<keyword evidence="6" id="KW-0843">Virulence</keyword>
<evidence type="ECO:0000256" key="8">
    <source>
        <dbReference type="ARBA" id="ARBA00023159"/>
    </source>
</evidence>
<keyword evidence="2 11" id="KW-0597">Phosphoprotein</keyword>
<dbReference type="SUPFAM" id="SSF52172">
    <property type="entry name" value="CheY-like"/>
    <property type="match status" value="1"/>
</dbReference>
<comment type="subcellular location">
    <subcellularLocation>
        <location evidence="1">Cytoplasm</location>
    </subcellularLocation>
</comment>
<dbReference type="PROSITE" id="PS51755">
    <property type="entry name" value="OMPR_PHOB"/>
    <property type="match status" value="1"/>
</dbReference>
<dbReference type="GO" id="GO:0000976">
    <property type="term" value="F:transcription cis-regulatory region binding"/>
    <property type="evidence" value="ECO:0007669"/>
    <property type="project" value="TreeGrafter"/>
</dbReference>
<dbReference type="CDD" id="cd19934">
    <property type="entry name" value="REC_OmpR_EcPhoP-like"/>
    <property type="match status" value="1"/>
</dbReference>
<feature type="domain" description="Response regulatory" evidence="13">
    <location>
        <begin position="3"/>
        <end position="117"/>
    </location>
</feature>
<keyword evidence="8" id="KW-0010">Activator</keyword>
<dbReference type="Proteomes" id="UP000254712">
    <property type="component" value="Unassembled WGS sequence"/>
</dbReference>
<evidence type="ECO:0000256" key="6">
    <source>
        <dbReference type="ARBA" id="ARBA00023026"/>
    </source>
</evidence>
<dbReference type="GO" id="GO:0032993">
    <property type="term" value="C:protein-DNA complex"/>
    <property type="evidence" value="ECO:0007669"/>
    <property type="project" value="TreeGrafter"/>
</dbReference>
<dbReference type="InterPro" id="IPR001867">
    <property type="entry name" value="OmpR/PhoB-type_DNA-bd"/>
</dbReference>
<dbReference type="PANTHER" id="PTHR48111:SF71">
    <property type="entry name" value="TRANSCRIPTIONAL REGULATORY PROTEIN PHOP"/>
    <property type="match status" value="1"/>
</dbReference>
<evidence type="ECO:0000256" key="2">
    <source>
        <dbReference type="ARBA" id="ARBA00022553"/>
    </source>
</evidence>
<name>A0A379WVC7_SALET</name>
<dbReference type="EMBL" id="UGXT01000002">
    <property type="protein sequence ID" value="SUH38049.1"/>
    <property type="molecule type" value="Genomic_DNA"/>
</dbReference>
<evidence type="ECO:0000256" key="3">
    <source>
        <dbReference type="ARBA" id="ARBA00022604"/>
    </source>
</evidence>
<evidence type="ECO:0000256" key="12">
    <source>
        <dbReference type="PROSITE-ProRule" id="PRU01091"/>
    </source>
</evidence>
<dbReference type="PANTHER" id="PTHR48111">
    <property type="entry name" value="REGULATOR OF RPOS"/>
    <property type="match status" value="1"/>
</dbReference>
<reference evidence="15 16" key="1">
    <citation type="submission" date="2018-06" db="EMBL/GenBank/DDBJ databases">
        <authorList>
            <consortium name="Pathogen Informatics"/>
            <person name="Doyle S."/>
        </authorList>
    </citation>
    <scope>NUCLEOTIDE SEQUENCE [LARGE SCALE GENOMIC DNA]</scope>
    <source>
        <strain evidence="15 16">NCTC8261</strain>
    </source>
</reference>